<keyword evidence="1" id="KW-0472">Membrane</keyword>
<comment type="caution">
    <text evidence="2">The sequence shown here is derived from an EMBL/GenBank/DDBJ whole genome shotgun (WGS) entry which is preliminary data.</text>
</comment>
<keyword evidence="1" id="KW-0812">Transmembrane</keyword>
<feature type="transmembrane region" description="Helical" evidence="1">
    <location>
        <begin position="20"/>
        <end position="39"/>
    </location>
</feature>
<dbReference type="EMBL" id="VAUV01000017">
    <property type="protein sequence ID" value="TLD68962.1"/>
    <property type="molecule type" value="Genomic_DNA"/>
</dbReference>
<dbReference type="Proteomes" id="UP000306196">
    <property type="component" value="Unassembled WGS sequence"/>
</dbReference>
<sequence>MMEPEEPTGITRSGRLVRLFVGGLPLGLIVMGALSFVVWNYKKREKPPVVLEFAAMLQRDVNATDYERYVRLLTEDIGGSSMTAEEKSDAVAGFVESSMGLDNMGYETRRKTTDDGGSVVYSELPAKGRARSVLLVVTDGSGAEFDKGKAGCVAALMSVAHAMTGKPQDQLVRFAVVFGDQSKAKEATRTVTTLTEETRYHLNLDLGGESTAELVKGVGTVIKVVSAPAETGDGWVFNPDGGDVVPKLKELQGMVEAAATGR</sequence>
<dbReference type="OrthoDB" id="192122at2"/>
<gene>
    <name evidence="2" type="ORF">FEM03_20080</name>
</gene>
<reference evidence="2 3" key="1">
    <citation type="submission" date="2019-05" db="EMBL/GenBank/DDBJ databases">
        <title>Verrucobacter flavum gen. nov., sp. nov. a new member of the family Verrucomicrobiaceae.</title>
        <authorList>
            <person name="Szuroczki S."/>
            <person name="Abbaszade G."/>
            <person name="Szabo A."/>
            <person name="Felfoldi T."/>
            <person name="Schumann P."/>
            <person name="Boka K."/>
            <person name="Keki Z."/>
            <person name="Toumi M."/>
            <person name="Toth E."/>
        </authorList>
    </citation>
    <scope>NUCLEOTIDE SEQUENCE [LARGE SCALE GENOMIC DNA]</scope>
    <source>
        <strain evidence="2 3">MG-N-17</strain>
    </source>
</reference>
<name>A0A5R8K9F0_9BACT</name>
<evidence type="ECO:0000313" key="2">
    <source>
        <dbReference type="EMBL" id="TLD68962.1"/>
    </source>
</evidence>
<evidence type="ECO:0000313" key="3">
    <source>
        <dbReference type="Proteomes" id="UP000306196"/>
    </source>
</evidence>
<protein>
    <submittedName>
        <fullName evidence="2">Uncharacterized protein</fullName>
    </submittedName>
</protein>
<organism evidence="2 3">
    <name type="scientific">Phragmitibacter flavus</name>
    <dbReference type="NCBI Taxonomy" id="2576071"/>
    <lineage>
        <taxon>Bacteria</taxon>
        <taxon>Pseudomonadati</taxon>
        <taxon>Verrucomicrobiota</taxon>
        <taxon>Verrucomicrobiia</taxon>
        <taxon>Verrucomicrobiales</taxon>
        <taxon>Verrucomicrobiaceae</taxon>
        <taxon>Phragmitibacter</taxon>
    </lineage>
</organism>
<keyword evidence="3" id="KW-1185">Reference proteome</keyword>
<proteinExistence type="predicted"/>
<keyword evidence="1" id="KW-1133">Transmembrane helix</keyword>
<dbReference type="AlphaFoldDB" id="A0A5R8K9F0"/>
<evidence type="ECO:0000256" key="1">
    <source>
        <dbReference type="SAM" id="Phobius"/>
    </source>
</evidence>
<dbReference type="RefSeq" id="WP_138088091.1">
    <property type="nucleotide sequence ID" value="NZ_VAUV01000017.1"/>
</dbReference>
<accession>A0A5R8K9F0</accession>